<dbReference type="PhylomeDB" id="A0A0G4HCD2"/>
<organism evidence="1">
    <name type="scientific">Chromera velia CCMP2878</name>
    <dbReference type="NCBI Taxonomy" id="1169474"/>
    <lineage>
        <taxon>Eukaryota</taxon>
        <taxon>Sar</taxon>
        <taxon>Alveolata</taxon>
        <taxon>Colpodellida</taxon>
        <taxon>Chromeraceae</taxon>
        <taxon>Chromera</taxon>
    </lineage>
</organism>
<evidence type="ECO:0000313" key="1">
    <source>
        <dbReference type="EMBL" id="CEM41524.1"/>
    </source>
</evidence>
<reference evidence="1" key="1">
    <citation type="submission" date="2014-11" db="EMBL/GenBank/DDBJ databases">
        <authorList>
            <person name="Otto D Thomas"/>
            <person name="Naeem Raeece"/>
        </authorList>
    </citation>
    <scope>NUCLEOTIDE SEQUENCE</scope>
</reference>
<dbReference type="EMBL" id="CDMZ01002251">
    <property type="protein sequence ID" value="CEM41524.1"/>
    <property type="molecule type" value="Genomic_DNA"/>
</dbReference>
<name>A0A0G4HCD2_9ALVE</name>
<accession>A0A0G4HCD2</accession>
<dbReference type="VEuPathDB" id="CryptoDB:Cvel_26077"/>
<dbReference type="AlphaFoldDB" id="A0A0G4HCD2"/>
<protein>
    <submittedName>
        <fullName evidence="1">Uncharacterized protein</fullName>
    </submittedName>
</protein>
<sequence length="101" mass="11890">MIDDEFKTRERKIGDLVIRGFDFSRYTAVTVASITDYENERKKEVLDRNGRWVKQVAFPQQRKDFSSFAPVCLFFSHLAEAAGKENPSQVSQQLQIRHFRY</sequence>
<gene>
    <name evidence="1" type="ORF">Cvel_26077</name>
</gene>
<proteinExistence type="predicted"/>